<feature type="chain" id="PRO_5001972218" evidence="3">
    <location>
        <begin position="20"/>
        <end position="282"/>
    </location>
</feature>
<dbReference type="EMBL" id="CM002927">
    <property type="protein sequence ID" value="KGN48604.1"/>
    <property type="molecule type" value="Genomic_DNA"/>
</dbReference>
<reference evidence="4 5" key="4">
    <citation type="journal article" date="2011" name="BMC Genomics">
        <title>RNA-Seq improves annotation of protein-coding genes in the cucumber genome.</title>
        <authorList>
            <person name="Li Z."/>
            <person name="Zhang Z."/>
            <person name="Yan P."/>
            <person name="Huang S."/>
            <person name="Fei Z."/>
            <person name="Lin K."/>
        </authorList>
    </citation>
    <scope>NUCLEOTIDE SEQUENCE [LARGE SCALE GENOMIC DNA]</scope>
    <source>
        <strain evidence="5">cv. 9930</strain>
    </source>
</reference>
<feature type="region of interest" description="Disordered" evidence="1">
    <location>
        <begin position="146"/>
        <end position="176"/>
    </location>
</feature>
<feature type="transmembrane region" description="Helical" evidence="2">
    <location>
        <begin position="91"/>
        <end position="113"/>
    </location>
</feature>
<reference evidence="4 5" key="3">
    <citation type="journal article" date="2010" name="BMC Genomics">
        <title>Transcriptome sequencing and comparative analysis of cucumber flowers with different sex types.</title>
        <authorList>
            <person name="Guo S."/>
            <person name="Zheng Y."/>
            <person name="Joung J.G."/>
            <person name="Liu S."/>
            <person name="Zhang Z."/>
            <person name="Crasta O.R."/>
            <person name="Sobral B.W."/>
            <person name="Xu Y."/>
            <person name="Huang S."/>
            <person name="Fei Z."/>
        </authorList>
    </citation>
    <scope>NUCLEOTIDE SEQUENCE [LARGE SCALE GENOMIC DNA]</scope>
    <source>
        <strain evidence="5">cv. 9930</strain>
    </source>
</reference>
<feature type="compositionally biased region" description="Low complexity" evidence="1">
    <location>
        <begin position="69"/>
        <end position="79"/>
    </location>
</feature>
<dbReference type="Proteomes" id="UP000029981">
    <property type="component" value="Chromosome 6"/>
</dbReference>
<keyword evidence="2" id="KW-1133">Transmembrane helix</keyword>
<evidence type="ECO:0000313" key="4">
    <source>
        <dbReference type="EMBL" id="KGN48604.1"/>
    </source>
</evidence>
<keyword evidence="3" id="KW-0732">Signal</keyword>
<evidence type="ECO:0000256" key="3">
    <source>
        <dbReference type="SAM" id="SignalP"/>
    </source>
</evidence>
<feature type="compositionally biased region" description="Basic and acidic residues" evidence="1">
    <location>
        <begin position="152"/>
        <end position="176"/>
    </location>
</feature>
<keyword evidence="5" id="KW-1185">Reference proteome</keyword>
<proteinExistence type="predicted"/>
<feature type="region of interest" description="Disordered" evidence="1">
    <location>
        <begin position="34"/>
        <end position="79"/>
    </location>
</feature>
<organism evidence="4 5">
    <name type="scientific">Cucumis sativus</name>
    <name type="common">Cucumber</name>
    <dbReference type="NCBI Taxonomy" id="3659"/>
    <lineage>
        <taxon>Eukaryota</taxon>
        <taxon>Viridiplantae</taxon>
        <taxon>Streptophyta</taxon>
        <taxon>Embryophyta</taxon>
        <taxon>Tracheophyta</taxon>
        <taxon>Spermatophyta</taxon>
        <taxon>Magnoliopsida</taxon>
        <taxon>eudicotyledons</taxon>
        <taxon>Gunneridae</taxon>
        <taxon>Pentapetalae</taxon>
        <taxon>rosids</taxon>
        <taxon>fabids</taxon>
        <taxon>Cucurbitales</taxon>
        <taxon>Cucurbitaceae</taxon>
        <taxon>Benincaseae</taxon>
        <taxon>Cucumis</taxon>
    </lineage>
</organism>
<dbReference type="STRING" id="3659.A0A0A0KIH8"/>
<evidence type="ECO:0000256" key="2">
    <source>
        <dbReference type="SAM" id="Phobius"/>
    </source>
</evidence>
<feature type="compositionally biased region" description="Polar residues" evidence="1">
    <location>
        <begin position="201"/>
        <end position="210"/>
    </location>
</feature>
<feature type="compositionally biased region" description="Pro residues" evidence="1">
    <location>
        <begin position="44"/>
        <end position="57"/>
    </location>
</feature>
<evidence type="ECO:0000256" key="1">
    <source>
        <dbReference type="SAM" id="MobiDB-lite"/>
    </source>
</evidence>
<keyword evidence="2" id="KW-0812">Transmembrane</keyword>
<keyword evidence="2" id="KW-0472">Membrane</keyword>
<gene>
    <name evidence="4" type="ORF">Csa_6G495090</name>
</gene>
<protein>
    <submittedName>
        <fullName evidence="4">Uncharacterized protein</fullName>
    </submittedName>
</protein>
<reference evidence="4 5" key="1">
    <citation type="journal article" date="2009" name="Nat. Genet.">
        <title>The genome of the cucumber, Cucumis sativus L.</title>
        <authorList>
            <person name="Huang S."/>
            <person name="Li R."/>
            <person name="Zhang Z."/>
            <person name="Li L."/>
            <person name="Gu X."/>
            <person name="Fan W."/>
            <person name="Lucas W.J."/>
            <person name="Wang X."/>
            <person name="Xie B."/>
            <person name="Ni P."/>
            <person name="Ren Y."/>
            <person name="Zhu H."/>
            <person name="Li J."/>
            <person name="Lin K."/>
            <person name="Jin W."/>
            <person name="Fei Z."/>
            <person name="Li G."/>
            <person name="Staub J."/>
            <person name="Kilian A."/>
            <person name="van der Vossen E.A."/>
            <person name="Wu Y."/>
            <person name="Guo J."/>
            <person name="He J."/>
            <person name="Jia Z."/>
            <person name="Ren Y."/>
            <person name="Tian G."/>
            <person name="Lu Y."/>
            <person name="Ruan J."/>
            <person name="Qian W."/>
            <person name="Wang M."/>
            <person name="Huang Q."/>
            <person name="Li B."/>
            <person name="Xuan Z."/>
            <person name="Cao J."/>
            <person name="Asan"/>
            <person name="Wu Z."/>
            <person name="Zhang J."/>
            <person name="Cai Q."/>
            <person name="Bai Y."/>
            <person name="Zhao B."/>
            <person name="Han Y."/>
            <person name="Li Y."/>
            <person name="Li X."/>
            <person name="Wang S."/>
            <person name="Shi Q."/>
            <person name="Liu S."/>
            <person name="Cho W.K."/>
            <person name="Kim J.Y."/>
            <person name="Xu Y."/>
            <person name="Heller-Uszynska K."/>
            <person name="Miao H."/>
            <person name="Cheng Z."/>
            <person name="Zhang S."/>
            <person name="Wu J."/>
            <person name="Yang Y."/>
            <person name="Kang H."/>
            <person name="Li M."/>
            <person name="Liang H."/>
            <person name="Ren X."/>
            <person name="Shi Z."/>
            <person name="Wen M."/>
            <person name="Jian M."/>
            <person name="Yang H."/>
            <person name="Zhang G."/>
            <person name="Yang Z."/>
            <person name="Chen R."/>
            <person name="Liu S."/>
            <person name="Li J."/>
            <person name="Ma L."/>
            <person name="Liu H."/>
            <person name="Zhou Y."/>
            <person name="Zhao J."/>
            <person name="Fang X."/>
            <person name="Li G."/>
            <person name="Fang L."/>
            <person name="Li Y."/>
            <person name="Liu D."/>
            <person name="Zheng H."/>
            <person name="Zhang Y."/>
            <person name="Qin N."/>
            <person name="Li Z."/>
            <person name="Yang G."/>
            <person name="Yang S."/>
            <person name="Bolund L."/>
            <person name="Kristiansen K."/>
            <person name="Zheng H."/>
            <person name="Li S."/>
            <person name="Zhang X."/>
            <person name="Yang H."/>
            <person name="Wang J."/>
            <person name="Sun R."/>
            <person name="Zhang B."/>
            <person name="Jiang S."/>
            <person name="Wang J."/>
            <person name="Du Y."/>
            <person name="Li S."/>
        </authorList>
    </citation>
    <scope>NUCLEOTIDE SEQUENCE [LARGE SCALE GENOMIC DNA]</scope>
    <source>
        <strain evidence="5">cv. 9930</strain>
    </source>
</reference>
<sequence>MKISFLIFILSLDFFVVLNHLRVNGDSWRRSLHQPLDPATFSSPPSPPPPPPPPPPLESAHSDQPTPAPSNVSLPNLPSSGQQSFKPIKTLGIVCSVAIVTLGMLSALAFFLYRQRIKYRYKSRMLVEKERSLSFRHDSGIPPSSFLNYGTMERRPGSIVERKGGKGEDGSSPDRRVDSVKKLDFHLLSPELQPLPPLSQNQIVNPSFETPLSDDESRETVFHTPEWAAAVPYSGGKRESRNNSLSVKPKEGTSPLPYLEDSLIKQDHRRPAASPPPHPTTT</sequence>
<reference evidence="4 5" key="2">
    <citation type="journal article" date="2009" name="PLoS ONE">
        <title>An integrated genetic and cytogenetic map of the cucumber genome.</title>
        <authorList>
            <person name="Ren Y."/>
            <person name="Zhang Z."/>
            <person name="Liu J."/>
            <person name="Staub J.E."/>
            <person name="Han Y."/>
            <person name="Cheng Z."/>
            <person name="Li X."/>
            <person name="Lu J."/>
            <person name="Miao H."/>
            <person name="Kang H."/>
            <person name="Xie B."/>
            <person name="Gu X."/>
            <person name="Wang X."/>
            <person name="Du Y."/>
            <person name="Jin W."/>
            <person name="Huang S."/>
        </authorList>
    </citation>
    <scope>NUCLEOTIDE SEQUENCE [LARGE SCALE GENOMIC DNA]</scope>
    <source>
        <strain evidence="5">cv. 9930</strain>
    </source>
</reference>
<feature type="region of interest" description="Disordered" evidence="1">
    <location>
        <begin position="191"/>
        <end position="282"/>
    </location>
</feature>
<evidence type="ECO:0000313" key="5">
    <source>
        <dbReference type="Proteomes" id="UP000029981"/>
    </source>
</evidence>
<dbReference type="Gramene" id="KGN48604">
    <property type="protein sequence ID" value="KGN48604"/>
    <property type="gene ID" value="Csa_6G495090"/>
</dbReference>
<name>A0A0A0KIH8_CUCSA</name>
<feature type="signal peptide" evidence="3">
    <location>
        <begin position="1"/>
        <end position="19"/>
    </location>
</feature>
<accession>A0A0A0KIH8</accession>
<dbReference type="AlphaFoldDB" id="A0A0A0KIH8"/>
<feature type="compositionally biased region" description="Pro residues" evidence="1">
    <location>
        <begin position="273"/>
        <end position="282"/>
    </location>
</feature>